<sequence length="85" mass="9210">MAALRECSGWDQVGTVRGTTDVRIRPAVPAGVPGVRKVVDAAFRPHIARIGLVSVPMEADHAANVAAGRVFGRRRRRETRRAPRG</sequence>
<keyword evidence="2" id="KW-1185">Reference proteome</keyword>
<name>A0A918BZL2_9ACTN</name>
<protein>
    <submittedName>
        <fullName evidence="1">Uncharacterized protein</fullName>
    </submittedName>
</protein>
<dbReference type="AlphaFoldDB" id="A0A918BZL2"/>
<reference evidence="1" key="1">
    <citation type="journal article" date="2014" name="Int. J. Syst. Evol. Microbiol.">
        <title>Complete genome sequence of Corynebacterium casei LMG S-19264T (=DSM 44701T), isolated from a smear-ripened cheese.</title>
        <authorList>
            <consortium name="US DOE Joint Genome Institute (JGI-PGF)"/>
            <person name="Walter F."/>
            <person name="Albersmeier A."/>
            <person name="Kalinowski J."/>
            <person name="Ruckert C."/>
        </authorList>
    </citation>
    <scope>NUCLEOTIDE SEQUENCE</scope>
    <source>
        <strain evidence="1">JCM 4403</strain>
    </source>
</reference>
<reference evidence="1" key="2">
    <citation type="submission" date="2020-09" db="EMBL/GenBank/DDBJ databases">
        <authorList>
            <person name="Sun Q."/>
            <person name="Ohkuma M."/>
        </authorList>
    </citation>
    <scope>NUCLEOTIDE SEQUENCE</scope>
    <source>
        <strain evidence="1">JCM 4403</strain>
    </source>
</reference>
<evidence type="ECO:0000313" key="1">
    <source>
        <dbReference type="EMBL" id="GGQ98580.1"/>
    </source>
</evidence>
<organism evidence="1 2">
    <name type="scientific">Streptomyces pilosus</name>
    <dbReference type="NCBI Taxonomy" id="28893"/>
    <lineage>
        <taxon>Bacteria</taxon>
        <taxon>Bacillati</taxon>
        <taxon>Actinomycetota</taxon>
        <taxon>Actinomycetes</taxon>
        <taxon>Kitasatosporales</taxon>
        <taxon>Streptomycetaceae</taxon>
        <taxon>Streptomyces</taxon>
    </lineage>
</organism>
<proteinExistence type="predicted"/>
<dbReference type="EMBL" id="BMTU01000012">
    <property type="protein sequence ID" value="GGQ98580.1"/>
    <property type="molecule type" value="Genomic_DNA"/>
</dbReference>
<accession>A0A918BZL2</accession>
<evidence type="ECO:0000313" key="2">
    <source>
        <dbReference type="Proteomes" id="UP000656732"/>
    </source>
</evidence>
<gene>
    <name evidence="1" type="ORF">GCM10010280_52920</name>
</gene>
<dbReference type="Proteomes" id="UP000656732">
    <property type="component" value="Unassembled WGS sequence"/>
</dbReference>
<comment type="caution">
    <text evidence="1">The sequence shown here is derived from an EMBL/GenBank/DDBJ whole genome shotgun (WGS) entry which is preliminary data.</text>
</comment>